<proteinExistence type="predicted"/>
<name>A0A0U3JJV4_RHILV</name>
<accession>A0A0U3JJV4</accession>
<organism evidence="2">
    <name type="scientific">Rhizobium leguminosarum bv. viciae</name>
    <dbReference type="NCBI Taxonomy" id="387"/>
    <lineage>
        <taxon>Bacteria</taxon>
        <taxon>Pseudomonadati</taxon>
        <taxon>Pseudomonadota</taxon>
        <taxon>Alphaproteobacteria</taxon>
        <taxon>Hyphomicrobiales</taxon>
        <taxon>Rhizobiaceae</taxon>
        <taxon>Rhizobium/Agrobacterium group</taxon>
        <taxon>Rhizobium</taxon>
    </lineage>
</organism>
<sequence length="247" mass="26747">MSADIDSKAVQQRVQALSDFALIATVERWVRYCEEHLDPQQFAGIVGGVPSRDLENMIADVRRADRSLNHLRSVVVARLILVSALADPTWRNAVLAVLDAPDDQLKAGAALRFGTVGIALLLLSVSLQGDTATPNGASFSESTVCGVVAQALSQEESSPQPDPEDLRIWDALKWLTSVLNASEITALINAVELWGFGATGVAILLKMRKKAGTMYLVLPDGREVEIPPDKQASVERLIAVPKKSRRK</sequence>
<keyword evidence="1" id="KW-0472">Membrane</keyword>
<evidence type="ECO:0000256" key="1">
    <source>
        <dbReference type="SAM" id="Phobius"/>
    </source>
</evidence>
<dbReference type="AlphaFoldDB" id="A0A0U3JJV4"/>
<protein>
    <submittedName>
        <fullName evidence="2">Uncharacterized protein</fullName>
    </submittedName>
</protein>
<keyword evidence="1" id="KW-0812">Transmembrane</keyword>
<keyword evidence="1" id="KW-1133">Transmembrane helix</keyword>
<feature type="transmembrane region" description="Helical" evidence="1">
    <location>
        <begin position="184"/>
        <end position="205"/>
    </location>
</feature>
<evidence type="ECO:0000313" key="2">
    <source>
        <dbReference type="EMBL" id="ALU64587.1"/>
    </source>
</evidence>
<dbReference type="EMBL" id="KT944070">
    <property type="protein sequence ID" value="ALU64587.1"/>
    <property type="molecule type" value="Genomic_DNA"/>
</dbReference>
<reference evidence="2" key="1">
    <citation type="submission" date="2015-10" db="EMBL/GenBank/DDBJ databases">
        <title>Comparative analysis of sym-gene organization in Rhizobium leguminosarum bv. viciae strains, isolated from different host plants and demonstrating clear differences in symbiotic specificity.</title>
        <authorList>
            <person name="Chirak E.R."/>
            <person name="Kimeklis A.K."/>
            <person name="Andronov E.E."/>
        </authorList>
    </citation>
    <scope>NUCLEOTIDE SEQUENCE</scope>
    <source>
        <strain evidence="2">Vaf12</strain>
    </source>
</reference>
<feature type="transmembrane region" description="Helical" evidence="1">
    <location>
        <begin position="109"/>
        <end position="127"/>
    </location>
</feature>